<evidence type="ECO:0000256" key="1">
    <source>
        <dbReference type="SAM" id="MobiDB-lite"/>
    </source>
</evidence>
<evidence type="ECO:0000313" key="3">
    <source>
        <dbReference type="Proteomes" id="UP001349262"/>
    </source>
</evidence>
<evidence type="ECO:0000313" key="2">
    <source>
        <dbReference type="EMBL" id="MEE7459437.1"/>
    </source>
</evidence>
<organism evidence="2 3">
    <name type="scientific">Methylobacterium radiotolerans</name>
    <dbReference type="NCBI Taxonomy" id="31998"/>
    <lineage>
        <taxon>Bacteria</taxon>
        <taxon>Pseudomonadati</taxon>
        <taxon>Pseudomonadota</taxon>
        <taxon>Alphaproteobacteria</taxon>
        <taxon>Hyphomicrobiales</taxon>
        <taxon>Methylobacteriaceae</taxon>
        <taxon>Methylobacterium</taxon>
    </lineage>
</organism>
<dbReference type="EMBL" id="MLBY01000005">
    <property type="protein sequence ID" value="MEE7459437.1"/>
    <property type="molecule type" value="Genomic_DNA"/>
</dbReference>
<feature type="region of interest" description="Disordered" evidence="1">
    <location>
        <begin position="1"/>
        <end position="51"/>
    </location>
</feature>
<accession>A0ABU7TGR5</accession>
<comment type="caution">
    <text evidence="2">The sequence shown here is derived from an EMBL/GenBank/DDBJ whole genome shotgun (WGS) entry which is preliminary data.</text>
</comment>
<reference evidence="2 3" key="1">
    <citation type="journal article" date="2012" name="Genet. Mol. Biol.">
        <title>Analysis of 16S rRNA and mxaF genes revealing insights into Methylobacterium niche-specific plant association.</title>
        <authorList>
            <person name="Dourado M.N."/>
            <person name="Andreote F.D."/>
            <person name="Dini-Andreote F."/>
            <person name="Conti R."/>
            <person name="Araujo J.M."/>
            <person name="Araujo W.L."/>
        </authorList>
    </citation>
    <scope>NUCLEOTIDE SEQUENCE [LARGE SCALE GENOMIC DNA]</scope>
    <source>
        <strain evidence="2 3">SR1.6/4</strain>
    </source>
</reference>
<dbReference type="Proteomes" id="UP001349262">
    <property type="component" value="Unassembled WGS sequence"/>
</dbReference>
<keyword evidence="3" id="KW-1185">Reference proteome</keyword>
<sequence>MDHPETNESAGAGHACAGTGPSPGSSCRALVPDRLPAHTSDAGSGPRLRGRRPMAGFLTQLIVSADPALRPARSERTKAAVALYARAAAFGKRA</sequence>
<protein>
    <submittedName>
        <fullName evidence="2">Uncharacterized protein</fullName>
    </submittedName>
</protein>
<gene>
    <name evidence="2" type="ORF">MRSR164_22375</name>
</gene>
<proteinExistence type="predicted"/>
<name>A0ABU7TGR5_9HYPH</name>